<reference evidence="1" key="1">
    <citation type="submission" date="2021-03" db="EMBL/GenBank/DDBJ databases">
        <title>Sagittula salina sp. nov. strain M10.9X isolated from the marine waste.</title>
        <authorList>
            <person name="Satari L."/>
            <person name="Molina-Menor E."/>
            <person name="Vidal-Verdu A."/>
            <person name="Pascual J."/>
            <person name="Pereto J."/>
            <person name="Porcar M."/>
        </authorList>
    </citation>
    <scope>NUCLEOTIDE SEQUENCE</scope>
    <source>
        <strain evidence="1">M10.9X</strain>
    </source>
</reference>
<name>A0A940S1M3_9RHOB</name>
<proteinExistence type="predicted"/>
<accession>A0A940S1M3</accession>
<evidence type="ECO:0000313" key="2">
    <source>
        <dbReference type="Proteomes" id="UP000675940"/>
    </source>
</evidence>
<dbReference type="Proteomes" id="UP000675940">
    <property type="component" value="Unassembled WGS sequence"/>
</dbReference>
<gene>
    <name evidence="1" type="ORF">J5474_17685</name>
</gene>
<comment type="caution">
    <text evidence="1">The sequence shown here is derived from an EMBL/GenBank/DDBJ whole genome shotgun (WGS) entry which is preliminary data.</text>
</comment>
<sequence>MFPADVLDWVRVSQPKAWDVLEKRGADAVLDRLRKQIDQRGTLEVLRHGIEAMGLRSPLKLAEFKPAVVVDLAERIGEVDADLAGGEVDDRAHGPEDPRDAAARQLALDKVVP</sequence>
<keyword evidence="2" id="KW-1185">Reference proteome</keyword>
<dbReference type="EMBL" id="JAGISH010000011">
    <property type="protein sequence ID" value="MBP0484308.1"/>
    <property type="molecule type" value="Genomic_DNA"/>
</dbReference>
<dbReference type="AlphaFoldDB" id="A0A940S1M3"/>
<organism evidence="1 2">
    <name type="scientific">Sagittula salina</name>
    <dbReference type="NCBI Taxonomy" id="2820268"/>
    <lineage>
        <taxon>Bacteria</taxon>
        <taxon>Pseudomonadati</taxon>
        <taxon>Pseudomonadota</taxon>
        <taxon>Alphaproteobacteria</taxon>
        <taxon>Rhodobacterales</taxon>
        <taxon>Roseobacteraceae</taxon>
        <taxon>Sagittula</taxon>
    </lineage>
</organism>
<dbReference type="RefSeq" id="WP_209362521.1">
    <property type="nucleotide sequence ID" value="NZ_JAGISH010000011.1"/>
</dbReference>
<evidence type="ECO:0000313" key="1">
    <source>
        <dbReference type="EMBL" id="MBP0484308.1"/>
    </source>
</evidence>
<protein>
    <submittedName>
        <fullName evidence="1">Uncharacterized protein</fullName>
    </submittedName>
</protein>